<dbReference type="Gene3D" id="1.10.3070.10">
    <property type="entry name" value="EhaM-like"/>
    <property type="match status" value="1"/>
</dbReference>
<dbReference type="AlphaFoldDB" id="A0A842YPA8"/>
<dbReference type="Pfam" id="PF09218">
    <property type="entry name" value="EhaM"/>
    <property type="match status" value="1"/>
</dbReference>
<name>A0A842YPA8_METTF</name>
<organism evidence="1 2">
    <name type="scientific">Methanothermobacter thermautotrophicus</name>
    <name type="common">Methanobacterium thermoformicicum</name>
    <dbReference type="NCBI Taxonomy" id="145262"/>
    <lineage>
        <taxon>Archaea</taxon>
        <taxon>Methanobacteriati</taxon>
        <taxon>Methanobacteriota</taxon>
        <taxon>Methanomada group</taxon>
        <taxon>Methanobacteria</taxon>
        <taxon>Methanobacteriales</taxon>
        <taxon>Methanobacteriaceae</taxon>
        <taxon>Methanothermobacter</taxon>
    </lineage>
</organism>
<dbReference type="InterPro" id="IPR012056">
    <property type="entry name" value="NiFe_EhaM"/>
</dbReference>
<sequence>MDEGELMRLMKRRILESYRWQEDVIKPLSRELEIDVEEFQDILMEKLDMSSLEALHPRFESARPRCIRDRLHSDLQLCWLVDVMEIISVDDAEALKDEITEMVLGGREYSEALTEGRRRIHEILRS</sequence>
<dbReference type="RefSeq" id="WP_192961334.1">
    <property type="nucleotide sequence ID" value="NZ_QKOF01000003.1"/>
</dbReference>
<dbReference type="OrthoDB" id="59507at2157"/>
<proteinExistence type="predicted"/>
<dbReference type="Proteomes" id="UP000646659">
    <property type="component" value="Unassembled WGS sequence"/>
</dbReference>
<gene>
    <name evidence="1" type="ORF">DNK57_01755</name>
</gene>
<reference evidence="1" key="1">
    <citation type="submission" date="2018-06" db="EMBL/GenBank/DDBJ databases">
        <title>Draft genome sequence of Methanothermobacter thermautotrophicus Strain WHS, a thermophilic, hydrogenotrophic methanogen isolated from Washburn Hot Springs in Yellowstone National Park, USA.</title>
        <authorList>
            <person name="Mckay L.J."/>
            <person name="Klingelsmith K."/>
            <person name="Inskeep W.P."/>
            <person name="Fields M.W."/>
        </authorList>
    </citation>
    <scope>NUCLEOTIDE SEQUENCE</scope>
    <source>
        <strain evidence="1">WHS</strain>
    </source>
</reference>
<protein>
    <submittedName>
        <fullName evidence="1">DUF1959 domain-containing protein</fullName>
    </submittedName>
</protein>
<dbReference type="InterPro" id="IPR036606">
    <property type="entry name" value="EhaM-like_sf"/>
</dbReference>
<dbReference type="EMBL" id="QKOF01000003">
    <property type="protein sequence ID" value="MBE2899555.1"/>
    <property type="molecule type" value="Genomic_DNA"/>
</dbReference>
<accession>A0A842YPA8</accession>
<comment type="caution">
    <text evidence="1">The sequence shown here is derived from an EMBL/GenBank/DDBJ whole genome shotgun (WGS) entry which is preliminary data.</text>
</comment>
<evidence type="ECO:0000313" key="2">
    <source>
        <dbReference type="Proteomes" id="UP000646659"/>
    </source>
</evidence>
<dbReference type="SUPFAM" id="SSF101332">
    <property type="entry name" value="Hypothetical protein MTH393"/>
    <property type="match status" value="1"/>
</dbReference>
<evidence type="ECO:0000313" key="1">
    <source>
        <dbReference type="EMBL" id="MBE2899555.1"/>
    </source>
</evidence>